<organism evidence="1 2">
    <name type="scientific">Silvanigrella aquatica</name>
    <dbReference type="NCBI Taxonomy" id="1915309"/>
    <lineage>
        <taxon>Bacteria</taxon>
        <taxon>Pseudomonadati</taxon>
        <taxon>Bdellovibrionota</taxon>
        <taxon>Oligoflexia</taxon>
        <taxon>Silvanigrellales</taxon>
        <taxon>Silvanigrellaceae</taxon>
        <taxon>Silvanigrella</taxon>
    </lineage>
</organism>
<proteinExistence type="predicted"/>
<accession>A0A1L4D144</accession>
<dbReference type="RefSeq" id="WP_148697677.1">
    <property type="nucleotide sequence ID" value="NZ_CP017834.1"/>
</dbReference>
<name>A0A1L4D144_9BACT</name>
<dbReference type="AlphaFoldDB" id="A0A1L4D144"/>
<dbReference type="KEGG" id="saqi:AXG55_08450"/>
<dbReference type="STRING" id="1915309.AXG55_08450"/>
<sequence>MPHRRDEIKNIIHSLLFKKTIAGENIFTPYIPAQDIEMNNKLAVGIHCLKETVEQTYGNINYKRKAEFKISIISPHIQNAENQTDVLTKQIETEIANFKTKEFEFTYVGMEAQEFHEQKTLNHIITSLLFFVTYETYENTNNELDDLLITHIEVQNGII</sequence>
<evidence type="ECO:0000313" key="1">
    <source>
        <dbReference type="EMBL" id="APJ03932.1"/>
    </source>
</evidence>
<dbReference type="Proteomes" id="UP000184731">
    <property type="component" value="Chromosome"/>
</dbReference>
<gene>
    <name evidence="1" type="ORF">AXG55_08450</name>
</gene>
<keyword evidence="2" id="KW-1185">Reference proteome</keyword>
<evidence type="ECO:0000313" key="2">
    <source>
        <dbReference type="Proteomes" id="UP000184731"/>
    </source>
</evidence>
<reference evidence="1 2" key="1">
    <citation type="submission" date="2016-10" db="EMBL/GenBank/DDBJ databases">
        <title>Silvanigrella aquatica sp. nov., isolated from a freshwater lake located in the Black Forest, Germany, description of Silvanigrellaceae fam. nov., Silvanigrellales ord. nov., reclassification of the order Bdellovibrionales in the class Oligoflexia, reclassification of the families Bacteriovoracaceae and Halobacteriovoraceae in the new order Bacteriovoracales ord. nov., and reclassification of the family Pseudobacteriovoracaceae in the order Oligoflexiales.</title>
        <authorList>
            <person name="Hahn M.W."/>
            <person name="Schmidt J."/>
            <person name="Koll U."/>
            <person name="Rohde M."/>
            <person name="Verbag S."/>
            <person name="Pitt A."/>
            <person name="Nakai R."/>
            <person name="Naganuma T."/>
            <person name="Lang E."/>
        </authorList>
    </citation>
    <scope>NUCLEOTIDE SEQUENCE [LARGE SCALE GENOMIC DNA]</scope>
    <source>
        <strain evidence="1 2">MWH-Nonnen-W8red</strain>
    </source>
</reference>
<dbReference type="EMBL" id="CP017834">
    <property type="protein sequence ID" value="APJ03932.1"/>
    <property type="molecule type" value="Genomic_DNA"/>
</dbReference>
<protein>
    <submittedName>
        <fullName evidence="1">Uncharacterized protein</fullName>
    </submittedName>
</protein>